<sequence>MKLAKLRYNRVSPVPLACASSDRRPTKLERPHHDYCRHPHLCPVFGALALLKARKSLPADIPAAVYMKRNGQPSSISTADVAEVIKRAAAKTGQDPRDFSSHSLCSGGATPMYHAGTDALTIQFHGRWVSDAFKIYTRLCKESVAKLLSDMVAGSRGDSTLR</sequence>
<dbReference type="EMBL" id="NBNE01002896">
    <property type="protein sequence ID" value="OWZ09143.1"/>
    <property type="molecule type" value="Genomic_DNA"/>
</dbReference>
<dbReference type="InterPro" id="IPR011010">
    <property type="entry name" value="DNA_brk_join_enz"/>
</dbReference>
<evidence type="ECO:0000313" key="3">
    <source>
        <dbReference type="Proteomes" id="UP000198211"/>
    </source>
</evidence>
<dbReference type="GO" id="GO:0003677">
    <property type="term" value="F:DNA binding"/>
    <property type="evidence" value="ECO:0007669"/>
    <property type="project" value="InterPro"/>
</dbReference>
<keyword evidence="3" id="KW-1185">Reference proteome</keyword>
<evidence type="ECO:0000256" key="1">
    <source>
        <dbReference type="ARBA" id="ARBA00023172"/>
    </source>
</evidence>
<protein>
    <recommendedName>
        <fullName evidence="4">Tyr recombinase domain-containing protein</fullName>
    </recommendedName>
</protein>
<dbReference type="Gene3D" id="1.10.443.10">
    <property type="entry name" value="Intergrase catalytic core"/>
    <property type="match status" value="1"/>
</dbReference>
<evidence type="ECO:0008006" key="4">
    <source>
        <dbReference type="Google" id="ProtNLM"/>
    </source>
</evidence>
<dbReference type="InterPro" id="IPR052925">
    <property type="entry name" value="Phage_Integrase-like_Recomb"/>
</dbReference>
<name>A0A225VUN7_9STRA</name>
<dbReference type="SUPFAM" id="SSF56349">
    <property type="entry name" value="DNA breaking-rejoining enzymes"/>
    <property type="match status" value="1"/>
</dbReference>
<dbReference type="InterPro" id="IPR013762">
    <property type="entry name" value="Integrase-like_cat_sf"/>
</dbReference>
<accession>A0A225VUN7</accession>
<keyword evidence="1" id="KW-0233">DNA recombination</keyword>
<proteinExistence type="predicted"/>
<dbReference type="Proteomes" id="UP000198211">
    <property type="component" value="Unassembled WGS sequence"/>
</dbReference>
<comment type="caution">
    <text evidence="2">The sequence shown here is derived from an EMBL/GenBank/DDBJ whole genome shotgun (WGS) entry which is preliminary data.</text>
</comment>
<evidence type="ECO:0000313" key="2">
    <source>
        <dbReference type="EMBL" id="OWZ09143.1"/>
    </source>
</evidence>
<dbReference type="OrthoDB" id="167512at2759"/>
<dbReference type="AlphaFoldDB" id="A0A225VUN7"/>
<dbReference type="PANTHER" id="PTHR34605:SF3">
    <property type="entry name" value="P CELL-TYPE AGGLUTINATION PROTEIN MAP4-LIKE-RELATED"/>
    <property type="match status" value="1"/>
</dbReference>
<dbReference type="GO" id="GO:0006310">
    <property type="term" value="P:DNA recombination"/>
    <property type="evidence" value="ECO:0007669"/>
    <property type="project" value="UniProtKB-KW"/>
</dbReference>
<gene>
    <name evidence="2" type="ORF">PHMEG_00018201</name>
</gene>
<dbReference type="PANTHER" id="PTHR34605">
    <property type="entry name" value="PHAGE_INTEGRASE DOMAIN-CONTAINING PROTEIN"/>
    <property type="match status" value="1"/>
</dbReference>
<reference evidence="3" key="1">
    <citation type="submission" date="2017-03" db="EMBL/GenBank/DDBJ databases">
        <title>Phytopthora megakarya and P. palmivora, two closely related causual agents of cacao black pod achieved similar genome size and gene model numbers by different mechanisms.</title>
        <authorList>
            <person name="Ali S."/>
            <person name="Shao J."/>
            <person name="Larry D.J."/>
            <person name="Kronmiller B."/>
            <person name="Shen D."/>
            <person name="Strem M.D."/>
            <person name="Melnick R.L."/>
            <person name="Guiltinan M.J."/>
            <person name="Tyler B.M."/>
            <person name="Meinhardt L.W."/>
            <person name="Bailey B.A."/>
        </authorList>
    </citation>
    <scope>NUCLEOTIDE SEQUENCE [LARGE SCALE GENOMIC DNA]</scope>
    <source>
        <strain evidence="3">zdho120</strain>
    </source>
</reference>
<organism evidence="2 3">
    <name type="scientific">Phytophthora megakarya</name>
    <dbReference type="NCBI Taxonomy" id="4795"/>
    <lineage>
        <taxon>Eukaryota</taxon>
        <taxon>Sar</taxon>
        <taxon>Stramenopiles</taxon>
        <taxon>Oomycota</taxon>
        <taxon>Peronosporomycetes</taxon>
        <taxon>Peronosporales</taxon>
        <taxon>Peronosporaceae</taxon>
        <taxon>Phytophthora</taxon>
    </lineage>
</organism>
<dbReference type="GO" id="GO:0015074">
    <property type="term" value="P:DNA integration"/>
    <property type="evidence" value="ECO:0007669"/>
    <property type="project" value="InterPro"/>
</dbReference>